<name>A0A0C1FWD5_9SPHI</name>
<keyword evidence="2" id="KW-1185">Reference proteome</keyword>
<dbReference type="RefSeq" id="WP_039471780.1">
    <property type="nucleotide sequence ID" value="NZ_JSYN01000003.1"/>
</dbReference>
<organism evidence="1 2">
    <name type="scientific">Pedobacter kyungheensis</name>
    <dbReference type="NCBI Taxonomy" id="1069985"/>
    <lineage>
        <taxon>Bacteria</taxon>
        <taxon>Pseudomonadati</taxon>
        <taxon>Bacteroidota</taxon>
        <taxon>Sphingobacteriia</taxon>
        <taxon>Sphingobacteriales</taxon>
        <taxon>Sphingobacteriaceae</taxon>
        <taxon>Pedobacter</taxon>
    </lineage>
</organism>
<dbReference type="InterPro" id="IPR024747">
    <property type="entry name" value="Pyridox_Oxase-rel"/>
</dbReference>
<dbReference type="SUPFAM" id="SSF50475">
    <property type="entry name" value="FMN-binding split barrel"/>
    <property type="match status" value="1"/>
</dbReference>
<gene>
    <name evidence="1" type="ORF">OC25_03365</name>
</gene>
<protein>
    <submittedName>
        <fullName evidence="1">Pyridoxamine 5'-phosphate oxidase</fullName>
    </submittedName>
</protein>
<dbReference type="Pfam" id="PF12900">
    <property type="entry name" value="Pyridox_ox_2"/>
    <property type="match status" value="1"/>
</dbReference>
<dbReference type="PANTHER" id="PTHR34071:SF2">
    <property type="entry name" value="FLAVIN-NUCLEOTIDE-BINDING PROTEIN"/>
    <property type="match status" value="1"/>
</dbReference>
<dbReference type="EMBL" id="JSYN01000003">
    <property type="protein sequence ID" value="KIA96143.1"/>
    <property type="molecule type" value="Genomic_DNA"/>
</dbReference>
<reference evidence="1 2" key="1">
    <citation type="submission" date="2014-10" db="EMBL/GenBank/DDBJ databases">
        <title>Pedobacter Kyungheensis.</title>
        <authorList>
            <person name="Anderson B.M."/>
            <person name="Newman J.D."/>
        </authorList>
    </citation>
    <scope>NUCLEOTIDE SEQUENCE [LARGE SCALE GENOMIC DNA]</scope>
    <source>
        <strain evidence="1 2">KACC 16221</strain>
    </source>
</reference>
<accession>A0A0C1FWD5</accession>
<sequence>MLGNLNKGEIVALLENQVIGRLGCHSEGETYIVPINYIYHDNAIYAHSAKGKKMDMLRANPEVCFQVDQIEDTFRWKSVIVWGKFEELQGEERQQAMQGIIHKIMPLTDASSQGPSHGIDPAERANIIVYRINIKEGTGRFEAHPDL</sequence>
<dbReference type="InterPro" id="IPR012349">
    <property type="entry name" value="Split_barrel_FMN-bd"/>
</dbReference>
<dbReference type="OrthoDB" id="9794935at2"/>
<dbReference type="PANTHER" id="PTHR34071">
    <property type="entry name" value="5-NITROIMIDAZOLE ANTIBIOTICS RESISTANCE PROTEIN, NIMA-FAMILY-RELATED PROTEIN-RELATED"/>
    <property type="match status" value="1"/>
</dbReference>
<dbReference type="AlphaFoldDB" id="A0A0C1FWD5"/>
<evidence type="ECO:0000313" key="1">
    <source>
        <dbReference type="EMBL" id="KIA96143.1"/>
    </source>
</evidence>
<evidence type="ECO:0000313" key="2">
    <source>
        <dbReference type="Proteomes" id="UP000031246"/>
    </source>
</evidence>
<comment type="caution">
    <text evidence="1">The sequence shown here is derived from an EMBL/GenBank/DDBJ whole genome shotgun (WGS) entry which is preliminary data.</text>
</comment>
<proteinExistence type="predicted"/>
<dbReference type="Gene3D" id="2.30.110.10">
    <property type="entry name" value="Electron Transport, Fmn-binding Protein, Chain A"/>
    <property type="match status" value="1"/>
</dbReference>
<dbReference type="Proteomes" id="UP000031246">
    <property type="component" value="Unassembled WGS sequence"/>
</dbReference>